<dbReference type="AlphaFoldDB" id="A0A8J8B7H6"/>
<keyword evidence="4" id="KW-1185">Reference proteome</keyword>
<evidence type="ECO:0000256" key="2">
    <source>
        <dbReference type="SAM" id="SignalP"/>
    </source>
</evidence>
<feature type="signal peptide" evidence="2">
    <location>
        <begin position="1"/>
        <end position="18"/>
    </location>
</feature>
<dbReference type="RefSeq" id="WP_212535528.1">
    <property type="nucleotide sequence ID" value="NZ_JAGTUU010000002.1"/>
</dbReference>
<feature type="region of interest" description="Disordered" evidence="1">
    <location>
        <begin position="194"/>
        <end position="252"/>
    </location>
</feature>
<keyword evidence="2" id="KW-0732">Signal</keyword>
<reference evidence="3" key="1">
    <citation type="submission" date="2021-04" db="EMBL/GenBank/DDBJ databases">
        <authorList>
            <person name="Yoon J."/>
        </authorList>
    </citation>
    <scope>NUCLEOTIDE SEQUENCE</scope>
    <source>
        <strain evidence="3">KMU-90</strain>
    </source>
</reference>
<dbReference type="EMBL" id="JAGTUU010000002">
    <property type="protein sequence ID" value="MBS0123555.1"/>
    <property type="molecule type" value="Genomic_DNA"/>
</dbReference>
<feature type="compositionally biased region" description="Pro residues" evidence="1">
    <location>
        <begin position="224"/>
        <end position="234"/>
    </location>
</feature>
<dbReference type="Proteomes" id="UP000681356">
    <property type="component" value="Unassembled WGS sequence"/>
</dbReference>
<proteinExistence type="predicted"/>
<gene>
    <name evidence="3" type="ORF">KB874_05360</name>
</gene>
<evidence type="ECO:0000313" key="4">
    <source>
        <dbReference type="Proteomes" id="UP000681356"/>
    </source>
</evidence>
<protein>
    <recommendedName>
        <fullName evidence="5">Peptidoglycan-binding protein</fullName>
    </recommendedName>
</protein>
<evidence type="ECO:0000256" key="1">
    <source>
        <dbReference type="SAM" id="MobiDB-lite"/>
    </source>
</evidence>
<accession>A0A8J8B7H6</accession>
<evidence type="ECO:0008006" key="5">
    <source>
        <dbReference type="Google" id="ProtNLM"/>
    </source>
</evidence>
<organism evidence="3 4">
    <name type="scientific">Thetidibacter halocola</name>
    <dbReference type="NCBI Taxonomy" id="2827239"/>
    <lineage>
        <taxon>Bacteria</taxon>
        <taxon>Pseudomonadati</taxon>
        <taxon>Pseudomonadota</taxon>
        <taxon>Alphaproteobacteria</taxon>
        <taxon>Rhodobacterales</taxon>
        <taxon>Roseobacteraceae</taxon>
        <taxon>Thetidibacter</taxon>
    </lineage>
</organism>
<evidence type="ECO:0000313" key="3">
    <source>
        <dbReference type="EMBL" id="MBS0123555.1"/>
    </source>
</evidence>
<sequence length="252" mass="26659">MRKAALALLIALPAAVTAQDGPLLLPVELPPPPATALAPDVQAVVFAQVPPARRAVMPLTSGLPQPSVLVGLIEGVNEPGQVLSKPDDPVPIIAWDDREARRAVRDQNPDLFASLLEAGVFDPPDARLAFALQEELQLMGCYSLRIDGQWGNGSVSAARRYFDELGQDPVTLTADMALFRQIVQRDDIRCPAPVAAPARVTQPARTNSTRSTPPRQTTATRTPAPTPAPAPQPAPRTGLSLTFGGVGIGVSR</sequence>
<name>A0A8J8B7H6_9RHOB</name>
<comment type="caution">
    <text evidence="3">The sequence shown here is derived from an EMBL/GenBank/DDBJ whole genome shotgun (WGS) entry which is preliminary data.</text>
</comment>
<feature type="compositionally biased region" description="Low complexity" evidence="1">
    <location>
        <begin position="194"/>
        <end position="223"/>
    </location>
</feature>
<feature type="chain" id="PRO_5035261965" description="Peptidoglycan-binding protein" evidence="2">
    <location>
        <begin position="19"/>
        <end position="252"/>
    </location>
</feature>